<keyword evidence="1" id="KW-0472">Membrane</keyword>
<dbReference type="AlphaFoldDB" id="A0A3N4IFD9"/>
<keyword evidence="1" id="KW-1133">Transmembrane helix</keyword>
<proteinExistence type="predicted"/>
<sequence>MLPTRPMLRLIQEAHPFFRYPTTMRAAPVGASFYLSRMGRTAGFMVPAFALFFGWTIASAKLIDYKNGVYAKSQEKKQ</sequence>
<keyword evidence="1" id="KW-0812">Transmembrane</keyword>
<keyword evidence="3" id="KW-1185">Reference proteome</keyword>
<evidence type="ECO:0000313" key="2">
    <source>
        <dbReference type="EMBL" id="RPA83398.1"/>
    </source>
</evidence>
<dbReference type="EMBL" id="ML119665">
    <property type="protein sequence ID" value="RPA83398.1"/>
    <property type="molecule type" value="Genomic_DNA"/>
</dbReference>
<accession>A0A3N4IFD9</accession>
<dbReference type="OrthoDB" id="5279127at2759"/>
<name>A0A3N4IFD9_ASCIM</name>
<feature type="transmembrane region" description="Helical" evidence="1">
    <location>
        <begin position="42"/>
        <end position="63"/>
    </location>
</feature>
<organism evidence="2 3">
    <name type="scientific">Ascobolus immersus RN42</name>
    <dbReference type="NCBI Taxonomy" id="1160509"/>
    <lineage>
        <taxon>Eukaryota</taxon>
        <taxon>Fungi</taxon>
        <taxon>Dikarya</taxon>
        <taxon>Ascomycota</taxon>
        <taxon>Pezizomycotina</taxon>
        <taxon>Pezizomycetes</taxon>
        <taxon>Pezizales</taxon>
        <taxon>Ascobolaceae</taxon>
        <taxon>Ascobolus</taxon>
    </lineage>
</organism>
<dbReference type="Proteomes" id="UP000275078">
    <property type="component" value="Unassembled WGS sequence"/>
</dbReference>
<protein>
    <submittedName>
        <fullName evidence="2">Uncharacterized protein</fullName>
    </submittedName>
</protein>
<evidence type="ECO:0000313" key="3">
    <source>
        <dbReference type="Proteomes" id="UP000275078"/>
    </source>
</evidence>
<evidence type="ECO:0000256" key="1">
    <source>
        <dbReference type="SAM" id="Phobius"/>
    </source>
</evidence>
<gene>
    <name evidence="2" type="ORF">BJ508DRAFT_324692</name>
</gene>
<reference evidence="2 3" key="1">
    <citation type="journal article" date="2018" name="Nat. Ecol. Evol.">
        <title>Pezizomycetes genomes reveal the molecular basis of ectomycorrhizal truffle lifestyle.</title>
        <authorList>
            <person name="Murat C."/>
            <person name="Payen T."/>
            <person name="Noel B."/>
            <person name="Kuo A."/>
            <person name="Morin E."/>
            <person name="Chen J."/>
            <person name="Kohler A."/>
            <person name="Krizsan K."/>
            <person name="Balestrini R."/>
            <person name="Da Silva C."/>
            <person name="Montanini B."/>
            <person name="Hainaut M."/>
            <person name="Levati E."/>
            <person name="Barry K.W."/>
            <person name="Belfiori B."/>
            <person name="Cichocki N."/>
            <person name="Clum A."/>
            <person name="Dockter R.B."/>
            <person name="Fauchery L."/>
            <person name="Guy J."/>
            <person name="Iotti M."/>
            <person name="Le Tacon F."/>
            <person name="Lindquist E.A."/>
            <person name="Lipzen A."/>
            <person name="Malagnac F."/>
            <person name="Mello A."/>
            <person name="Molinier V."/>
            <person name="Miyauchi S."/>
            <person name="Poulain J."/>
            <person name="Riccioni C."/>
            <person name="Rubini A."/>
            <person name="Sitrit Y."/>
            <person name="Splivallo R."/>
            <person name="Traeger S."/>
            <person name="Wang M."/>
            <person name="Zifcakova L."/>
            <person name="Wipf D."/>
            <person name="Zambonelli A."/>
            <person name="Paolocci F."/>
            <person name="Nowrousian M."/>
            <person name="Ottonello S."/>
            <person name="Baldrian P."/>
            <person name="Spatafora J.W."/>
            <person name="Henrissat B."/>
            <person name="Nagy L.G."/>
            <person name="Aury J.M."/>
            <person name="Wincker P."/>
            <person name="Grigoriev I.V."/>
            <person name="Bonfante P."/>
            <person name="Martin F.M."/>
        </authorList>
    </citation>
    <scope>NUCLEOTIDE SEQUENCE [LARGE SCALE GENOMIC DNA]</scope>
    <source>
        <strain evidence="2 3">RN42</strain>
    </source>
</reference>